<comment type="caution">
    <text evidence="3">The sequence shown here is derived from an EMBL/GenBank/DDBJ whole genome shotgun (WGS) entry which is preliminary data.</text>
</comment>
<accession>X0U6Q7</accession>
<evidence type="ECO:0000313" key="3">
    <source>
        <dbReference type="EMBL" id="GAF84200.1"/>
    </source>
</evidence>
<keyword evidence="2" id="KW-0812">Transmembrane</keyword>
<feature type="non-terminal residue" evidence="3">
    <location>
        <position position="443"/>
    </location>
</feature>
<feature type="region of interest" description="Disordered" evidence="1">
    <location>
        <begin position="1"/>
        <end position="20"/>
    </location>
</feature>
<reference evidence="3" key="1">
    <citation type="journal article" date="2014" name="Front. Microbiol.">
        <title>High frequency of phylogenetically diverse reductive dehalogenase-homologous genes in deep subseafloor sedimentary metagenomes.</title>
        <authorList>
            <person name="Kawai M."/>
            <person name="Futagami T."/>
            <person name="Toyoda A."/>
            <person name="Takaki Y."/>
            <person name="Nishi S."/>
            <person name="Hori S."/>
            <person name="Arai W."/>
            <person name="Tsubouchi T."/>
            <person name="Morono Y."/>
            <person name="Uchiyama I."/>
            <person name="Ito T."/>
            <person name="Fujiyama A."/>
            <person name="Inagaki F."/>
            <person name="Takami H."/>
        </authorList>
    </citation>
    <scope>NUCLEOTIDE SEQUENCE</scope>
    <source>
        <strain evidence="3">Expedition CK06-06</strain>
    </source>
</reference>
<dbReference type="Gene3D" id="2.130.10.10">
    <property type="entry name" value="YVTN repeat-like/Quinoprotein amine dehydrogenase"/>
    <property type="match status" value="1"/>
</dbReference>
<dbReference type="EMBL" id="BARS01004860">
    <property type="protein sequence ID" value="GAF84200.1"/>
    <property type="molecule type" value="Genomic_DNA"/>
</dbReference>
<name>X0U6Q7_9ZZZZ</name>
<dbReference type="AlphaFoldDB" id="X0U6Q7"/>
<evidence type="ECO:0000256" key="2">
    <source>
        <dbReference type="SAM" id="Phobius"/>
    </source>
</evidence>
<keyword evidence="2" id="KW-1133">Transmembrane helix</keyword>
<proteinExistence type="predicted"/>
<sequence length="443" mass="47106">MSDISTWEDTAAGNDKTPVPDFLPEGGTPIASVNNWAREAQAAIRRFYEAPEWRELGYTVAKSTDTAVAVQSGTTSSFGVGQRVRLTGGATMWATVTGISGDVILELDVDDGFPVSPLVDAIQLGVNAVGQPIHVSAVKDAQPLVVPTIADSVSLLNSDGELVSSDVPIAAALFEFDASDQLVRSQDINSQILTQIASTFAISSYSRSADGFIEFNVALGLGIMIQWGSDTASVEAAPFNPNFSDTPYAVVLQARGGNNISNYGHVDTKSASGFTWSIGGAVDFIDWIAIGPTTIIAAIAWPAAAAWYYDDTTTLASDQWYGLDFSPDGTKVYMCKNEGSSSIGQYTLNTPWDVTSKTGYTSNGTIAGSNSYGIRVRPDGSELWYSRSNTAVTQQIRVASLDTDYSIVGATVVATVNLLLLYPGIEVKGLYIKSDGTKLWVFN</sequence>
<protein>
    <submittedName>
        <fullName evidence="3">Uncharacterized protein</fullName>
    </submittedName>
</protein>
<keyword evidence="2" id="KW-0472">Membrane</keyword>
<gene>
    <name evidence="3" type="ORF">S01H1_09509</name>
</gene>
<feature type="transmembrane region" description="Helical" evidence="2">
    <location>
        <begin position="405"/>
        <end position="425"/>
    </location>
</feature>
<organism evidence="3">
    <name type="scientific">marine sediment metagenome</name>
    <dbReference type="NCBI Taxonomy" id="412755"/>
    <lineage>
        <taxon>unclassified sequences</taxon>
        <taxon>metagenomes</taxon>
        <taxon>ecological metagenomes</taxon>
    </lineage>
</organism>
<evidence type="ECO:0000256" key="1">
    <source>
        <dbReference type="SAM" id="MobiDB-lite"/>
    </source>
</evidence>
<dbReference type="SUPFAM" id="SSF50956">
    <property type="entry name" value="Thermostable phytase (3-phytase)"/>
    <property type="match status" value="1"/>
</dbReference>
<dbReference type="InterPro" id="IPR015943">
    <property type="entry name" value="WD40/YVTN_repeat-like_dom_sf"/>
</dbReference>